<dbReference type="GO" id="GO:0030527">
    <property type="term" value="F:structural constituent of chromatin"/>
    <property type="evidence" value="ECO:0007669"/>
    <property type="project" value="InterPro"/>
</dbReference>
<proteinExistence type="evidence at transcript level"/>
<dbReference type="AlphaFoldDB" id="Q2Z2G0"/>
<evidence type="ECO:0000256" key="1">
    <source>
        <dbReference type="ARBA" id="ARBA00010343"/>
    </source>
</evidence>
<sequence>MARMKHTARMSTGGKAPRKQLASKALRKAPPPPTKGVKQPHHYHLRKMALREISQETAIPRAGEENLAGLEDTSALQEPLGSST</sequence>
<name>Q2Z2G0_LILLO</name>
<dbReference type="InterPro" id="IPR009072">
    <property type="entry name" value="Histone-fold"/>
</dbReference>
<dbReference type="EMBL" id="AB195644">
    <property type="protein sequence ID" value="BAE48427.1"/>
    <property type="molecule type" value="mRNA"/>
</dbReference>
<dbReference type="Gene3D" id="1.10.20.10">
    <property type="entry name" value="Histone, subunit A"/>
    <property type="match status" value="1"/>
</dbReference>
<dbReference type="PANTHER" id="PTHR11426">
    <property type="entry name" value="HISTONE H3"/>
    <property type="match status" value="1"/>
</dbReference>
<dbReference type="PROSITE" id="PS00322">
    <property type="entry name" value="HISTONE_H3_1"/>
    <property type="match status" value="1"/>
</dbReference>
<dbReference type="GO" id="GO:0046982">
    <property type="term" value="F:protein heterodimerization activity"/>
    <property type="evidence" value="ECO:0007669"/>
    <property type="project" value="InterPro"/>
</dbReference>
<evidence type="ECO:0000313" key="3">
    <source>
        <dbReference type="EMBL" id="BAE48427.1"/>
    </source>
</evidence>
<feature type="region of interest" description="Disordered" evidence="2">
    <location>
        <begin position="1"/>
        <end position="41"/>
    </location>
</feature>
<reference evidence="3" key="1">
    <citation type="journal article" date="2006" name="Plant Mol. Biol.">
        <title>Histone H3 variants in male gametic cells of lily and H3 methylation in mature pollen.</title>
        <authorList>
            <person name="Okada T."/>
            <person name="Singh M.B."/>
            <person name="Bhalla P.L."/>
        </authorList>
    </citation>
    <scope>NUCLEOTIDE SEQUENCE</scope>
</reference>
<dbReference type="SUPFAM" id="SSF47113">
    <property type="entry name" value="Histone-fold"/>
    <property type="match status" value="1"/>
</dbReference>
<accession>Q2Z2G0</accession>
<evidence type="ECO:0000256" key="2">
    <source>
        <dbReference type="SAM" id="MobiDB-lite"/>
    </source>
</evidence>
<dbReference type="GO" id="GO:0003677">
    <property type="term" value="F:DNA binding"/>
    <property type="evidence" value="ECO:0007669"/>
    <property type="project" value="InterPro"/>
</dbReference>
<feature type="compositionally biased region" description="Polar residues" evidence="2">
    <location>
        <begin position="74"/>
        <end position="84"/>
    </location>
</feature>
<gene>
    <name evidence="3" type="primary">gcH3</name>
</gene>
<dbReference type="GO" id="GO:0000786">
    <property type="term" value="C:nucleosome"/>
    <property type="evidence" value="ECO:0007669"/>
    <property type="project" value="InterPro"/>
</dbReference>
<dbReference type="InterPro" id="IPR000164">
    <property type="entry name" value="Histone_H3/CENP-A"/>
</dbReference>
<protein>
    <submittedName>
        <fullName evidence="3">Histone gcH3</fullName>
    </submittedName>
</protein>
<dbReference type="PRINTS" id="PR00622">
    <property type="entry name" value="HISTONEH3"/>
</dbReference>
<organism evidence="3">
    <name type="scientific">Lilium longiflorum</name>
    <name type="common">Trumpet lily</name>
    <dbReference type="NCBI Taxonomy" id="4690"/>
    <lineage>
        <taxon>Eukaryota</taxon>
        <taxon>Viridiplantae</taxon>
        <taxon>Streptophyta</taxon>
        <taxon>Embryophyta</taxon>
        <taxon>Tracheophyta</taxon>
        <taxon>Spermatophyta</taxon>
        <taxon>Magnoliopsida</taxon>
        <taxon>Liliopsida</taxon>
        <taxon>Liliales</taxon>
        <taxon>Liliaceae</taxon>
        <taxon>Lilium</taxon>
    </lineage>
</organism>
<feature type="region of interest" description="Disordered" evidence="2">
    <location>
        <begin position="62"/>
        <end position="84"/>
    </location>
</feature>
<comment type="similarity">
    <text evidence="1">Belongs to the histone H3 family.</text>
</comment>